<keyword evidence="3" id="KW-1185">Reference proteome</keyword>
<evidence type="ECO:0000256" key="1">
    <source>
        <dbReference type="SAM" id="MobiDB-lite"/>
    </source>
</evidence>
<comment type="caution">
    <text evidence="2">The sequence shown here is derived from an EMBL/GenBank/DDBJ whole genome shotgun (WGS) entry which is preliminary data.</text>
</comment>
<protein>
    <submittedName>
        <fullName evidence="2">Uncharacterized protein</fullName>
    </submittedName>
</protein>
<accession>A0AB34JK15</accession>
<organism evidence="2 3">
    <name type="scientific">Prymnesium parvum</name>
    <name type="common">Toxic golden alga</name>
    <dbReference type="NCBI Taxonomy" id="97485"/>
    <lineage>
        <taxon>Eukaryota</taxon>
        <taxon>Haptista</taxon>
        <taxon>Haptophyta</taxon>
        <taxon>Prymnesiophyceae</taxon>
        <taxon>Prymnesiales</taxon>
        <taxon>Prymnesiaceae</taxon>
        <taxon>Prymnesium</taxon>
    </lineage>
</organism>
<feature type="compositionally biased region" description="Acidic residues" evidence="1">
    <location>
        <begin position="96"/>
        <end position="108"/>
    </location>
</feature>
<reference evidence="2 3" key="1">
    <citation type="journal article" date="2024" name="Science">
        <title>Giant polyketide synthase enzymes in the biosynthesis of giant marine polyether toxins.</title>
        <authorList>
            <person name="Fallon T.R."/>
            <person name="Shende V.V."/>
            <person name="Wierzbicki I.H."/>
            <person name="Pendleton A.L."/>
            <person name="Watervoot N.F."/>
            <person name="Auber R.P."/>
            <person name="Gonzalez D.J."/>
            <person name="Wisecaver J.H."/>
            <person name="Moore B.S."/>
        </authorList>
    </citation>
    <scope>NUCLEOTIDE SEQUENCE [LARGE SCALE GENOMIC DNA]</scope>
    <source>
        <strain evidence="2 3">12B1</strain>
    </source>
</reference>
<dbReference type="Proteomes" id="UP001515480">
    <property type="component" value="Unassembled WGS sequence"/>
</dbReference>
<evidence type="ECO:0000313" key="3">
    <source>
        <dbReference type="Proteomes" id="UP001515480"/>
    </source>
</evidence>
<proteinExistence type="predicted"/>
<dbReference type="AlphaFoldDB" id="A0AB34JK15"/>
<gene>
    <name evidence="2" type="ORF">AB1Y20_020909</name>
</gene>
<name>A0AB34JK15_PRYPA</name>
<sequence length="108" mass="11338">MLDVRTIRLVQAPQHAVASVRANDSAPVLLLVGSRVLGKEVEGAPVEPVVMAEVVGKGPAAVGADYDGEVVLQVSKVAATEEGRTAMAAGRVEKEGEMEEEDEESEVR</sequence>
<feature type="region of interest" description="Disordered" evidence="1">
    <location>
        <begin position="86"/>
        <end position="108"/>
    </location>
</feature>
<evidence type="ECO:0000313" key="2">
    <source>
        <dbReference type="EMBL" id="KAL1521237.1"/>
    </source>
</evidence>
<dbReference type="EMBL" id="JBGBPQ010000007">
    <property type="protein sequence ID" value="KAL1521237.1"/>
    <property type="molecule type" value="Genomic_DNA"/>
</dbReference>